<dbReference type="PANTHER" id="PTHR30482:SF10">
    <property type="entry name" value="HIGH-AFFINITY BRANCHED-CHAIN AMINO ACID TRANSPORT PROTEIN BRAE"/>
    <property type="match status" value="1"/>
</dbReference>
<evidence type="ECO:0000256" key="2">
    <source>
        <dbReference type="ARBA" id="ARBA00022475"/>
    </source>
</evidence>
<name>A0ABS9QKV5_9HYPH</name>
<evidence type="ECO:0000256" key="4">
    <source>
        <dbReference type="ARBA" id="ARBA00022989"/>
    </source>
</evidence>
<dbReference type="PANTHER" id="PTHR30482">
    <property type="entry name" value="HIGH-AFFINITY BRANCHED-CHAIN AMINO ACID TRANSPORT SYSTEM PERMEASE"/>
    <property type="match status" value="1"/>
</dbReference>
<proteinExistence type="predicted"/>
<dbReference type="Proteomes" id="UP001201701">
    <property type="component" value="Unassembled WGS sequence"/>
</dbReference>
<feature type="transmembrane region" description="Helical" evidence="6">
    <location>
        <begin position="210"/>
        <end position="230"/>
    </location>
</feature>
<feature type="transmembrane region" description="Helical" evidence="6">
    <location>
        <begin position="250"/>
        <end position="273"/>
    </location>
</feature>
<dbReference type="InterPro" id="IPR001851">
    <property type="entry name" value="ABC_transp_permease"/>
</dbReference>
<reference evidence="7 8" key="1">
    <citation type="submission" date="2022-02" db="EMBL/GenBank/DDBJ databases">
        <title>Draft genome sequence of Mezorhizobium retamae strain IRAMC:0171 isolated from Retama raetam nodules.</title>
        <authorList>
            <person name="Bengaied R."/>
            <person name="Sbissi I."/>
            <person name="Huber K."/>
            <person name="Ghodbane F."/>
            <person name="Nouioui I."/>
            <person name="Tarhouni M."/>
            <person name="Gtari M."/>
        </authorList>
    </citation>
    <scope>NUCLEOTIDE SEQUENCE [LARGE SCALE GENOMIC DNA]</scope>
    <source>
        <strain evidence="7 8">IRAMC:0171</strain>
    </source>
</reference>
<comment type="caution">
    <text evidence="7">The sequence shown here is derived from an EMBL/GenBank/DDBJ whole genome shotgun (WGS) entry which is preliminary data.</text>
</comment>
<evidence type="ECO:0000256" key="1">
    <source>
        <dbReference type="ARBA" id="ARBA00004651"/>
    </source>
</evidence>
<keyword evidence="2" id="KW-1003">Cell membrane</keyword>
<evidence type="ECO:0000256" key="3">
    <source>
        <dbReference type="ARBA" id="ARBA00022692"/>
    </source>
</evidence>
<feature type="transmembrane region" description="Helical" evidence="6">
    <location>
        <begin position="80"/>
        <end position="102"/>
    </location>
</feature>
<sequence length="321" mass="34233">MANKRQLFAIAALFAALAFVPLFVTDSYIRHLFIIAFVYAVIASNWNLSLGHCGVFNFGHLTFFGIGVYTAAIASKTFGINPWIAMLLGGGTAALSALLLAAPVARLKGIYVVLVTFAFSQLALQLVLSQSQITGGAEGMVRLPFLQLGSYSFLKDFKFGYYYVGLLLLALSCLFLAFLSNSSFGKSLKAVRDAEDYAAARGISVARQRILALTLSAIFTGIAGGFYAIYLRVASPEVFGFGTLSLALSMVLIGGVNTVFGPVLAALVLTFATEAMAGLQGFEDARFIVIAVAMILVLRLAPEGLVDLLGKLRLPVRPART</sequence>
<evidence type="ECO:0000313" key="8">
    <source>
        <dbReference type="Proteomes" id="UP001201701"/>
    </source>
</evidence>
<dbReference type="CDD" id="cd06581">
    <property type="entry name" value="TM_PBP1_LivM_like"/>
    <property type="match status" value="1"/>
</dbReference>
<keyword evidence="5 6" id="KW-0472">Membrane</keyword>
<feature type="transmembrane region" description="Helical" evidence="6">
    <location>
        <begin position="160"/>
        <end position="179"/>
    </location>
</feature>
<dbReference type="InterPro" id="IPR043428">
    <property type="entry name" value="LivM-like"/>
</dbReference>
<keyword evidence="4 6" id="KW-1133">Transmembrane helix</keyword>
<feature type="transmembrane region" description="Helical" evidence="6">
    <location>
        <begin position="28"/>
        <end position="48"/>
    </location>
</feature>
<gene>
    <name evidence="7" type="ORF">L4923_23820</name>
</gene>
<evidence type="ECO:0000313" key="7">
    <source>
        <dbReference type="EMBL" id="MCG7508074.1"/>
    </source>
</evidence>
<feature type="transmembrane region" description="Helical" evidence="6">
    <location>
        <begin position="109"/>
        <end position="128"/>
    </location>
</feature>
<evidence type="ECO:0000256" key="5">
    <source>
        <dbReference type="ARBA" id="ARBA00023136"/>
    </source>
</evidence>
<keyword evidence="8" id="KW-1185">Reference proteome</keyword>
<protein>
    <submittedName>
        <fullName evidence="7">Branched-chain amino acid ABC transporter permease</fullName>
    </submittedName>
</protein>
<dbReference type="RefSeq" id="WP_239369591.1">
    <property type="nucleotide sequence ID" value="NZ_JAKREW010000033.1"/>
</dbReference>
<evidence type="ECO:0000256" key="6">
    <source>
        <dbReference type="SAM" id="Phobius"/>
    </source>
</evidence>
<accession>A0ABS9QKV5</accession>
<dbReference type="EMBL" id="JAKREW010000033">
    <property type="protein sequence ID" value="MCG7508074.1"/>
    <property type="molecule type" value="Genomic_DNA"/>
</dbReference>
<dbReference type="Pfam" id="PF02653">
    <property type="entry name" value="BPD_transp_2"/>
    <property type="match status" value="1"/>
</dbReference>
<keyword evidence="3 6" id="KW-0812">Transmembrane</keyword>
<comment type="subcellular location">
    <subcellularLocation>
        <location evidence="1">Cell membrane</location>
        <topology evidence="1">Multi-pass membrane protein</topology>
    </subcellularLocation>
</comment>
<feature type="transmembrane region" description="Helical" evidence="6">
    <location>
        <begin position="55"/>
        <end position="74"/>
    </location>
</feature>
<organism evidence="7 8">
    <name type="scientific">Mesorhizobium retamae</name>
    <dbReference type="NCBI Taxonomy" id="2912854"/>
    <lineage>
        <taxon>Bacteria</taxon>
        <taxon>Pseudomonadati</taxon>
        <taxon>Pseudomonadota</taxon>
        <taxon>Alphaproteobacteria</taxon>
        <taxon>Hyphomicrobiales</taxon>
        <taxon>Phyllobacteriaceae</taxon>
        <taxon>Mesorhizobium</taxon>
    </lineage>
</organism>
<feature type="transmembrane region" description="Helical" evidence="6">
    <location>
        <begin position="285"/>
        <end position="302"/>
    </location>
</feature>